<dbReference type="PANTHER" id="PTHR43133">
    <property type="entry name" value="RNA POLYMERASE ECF-TYPE SIGMA FACTO"/>
    <property type="match status" value="1"/>
</dbReference>
<dbReference type="SUPFAM" id="SSF88946">
    <property type="entry name" value="Sigma2 domain of RNA polymerase sigma factors"/>
    <property type="match status" value="1"/>
</dbReference>
<dbReference type="InterPro" id="IPR014327">
    <property type="entry name" value="RNA_pol_sigma70_bacteroid"/>
</dbReference>
<dbReference type="InterPro" id="IPR013324">
    <property type="entry name" value="RNA_pol_sigma_r3/r4-like"/>
</dbReference>
<reference evidence="9 10" key="1">
    <citation type="submission" date="2020-08" db="EMBL/GenBank/DDBJ databases">
        <title>Genomic Encyclopedia of Type Strains, Phase IV (KMG-IV): sequencing the most valuable type-strain genomes for metagenomic binning, comparative biology and taxonomic classification.</title>
        <authorList>
            <person name="Goeker M."/>
        </authorList>
    </citation>
    <scope>NUCLEOTIDE SEQUENCE [LARGE SCALE GENOMIC DNA]</scope>
    <source>
        <strain evidence="9 10">DSM 27471</strain>
    </source>
</reference>
<dbReference type="InterPro" id="IPR007627">
    <property type="entry name" value="RNA_pol_sigma70_r2"/>
</dbReference>
<keyword evidence="3 6" id="KW-0731">Sigma factor</keyword>
<dbReference type="GO" id="GO:0016987">
    <property type="term" value="F:sigma factor activity"/>
    <property type="evidence" value="ECO:0007669"/>
    <property type="project" value="UniProtKB-KW"/>
</dbReference>
<dbReference type="InterPro" id="IPR000838">
    <property type="entry name" value="RNA_pol_sigma70_ECF_CS"/>
</dbReference>
<dbReference type="PANTHER" id="PTHR43133:SF46">
    <property type="entry name" value="RNA POLYMERASE SIGMA-70 FACTOR ECF SUBFAMILY"/>
    <property type="match status" value="1"/>
</dbReference>
<evidence type="ECO:0000256" key="4">
    <source>
        <dbReference type="ARBA" id="ARBA00023125"/>
    </source>
</evidence>
<dbReference type="InterPro" id="IPR013249">
    <property type="entry name" value="RNA_pol_sigma70_r4_t2"/>
</dbReference>
<dbReference type="Gene3D" id="1.10.10.10">
    <property type="entry name" value="Winged helix-like DNA-binding domain superfamily/Winged helix DNA-binding domain"/>
    <property type="match status" value="1"/>
</dbReference>
<dbReference type="InterPro" id="IPR014284">
    <property type="entry name" value="RNA_pol_sigma-70_dom"/>
</dbReference>
<dbReference type="GO" id="GO:0006352">
    <property type="term" value="P:DNA-templated transcription initiation"/>
    <property type="evidence" value="ECO:0007669"/>
    <property type="project" value="InterPro"/>
</dbReference>
<dbReference type="Pfam" id="PF04542">
    <property type="entry name" value="Sigma70_r2"/>
    <property type="match status" value="1"/>
</dbReference>
<sequence>MTEKEELQLLAKGSSSAFESLYNRYSSKLYNFMLKMTHGNRYITEELVQRTFVKIWEQRNKIDPDKSFLSFLCTIAKNLLLNEYEHETVKYVYTEYIKKSITEQQYDNTTEKEVDRKILESLIDKLIGELPPKRKEIFILSRKYGMSNKRIAEKMHISESTIETQLAKALIYMKNNLKHYINCILII</sequence>
<dbReference type="GO" id="GO:0003677">
    <property type="term" value="F:DNA binding"/>
    <property type="evidence" value="ECO:0007669"/>
    <property type="project" value="UniProtKB-KW"/>
</dbReference>
<keyword evidence="4 6" id="KW-0238">DNA-binding</keyword>
<comment type="similarity">
    <text evidence="1 6">Belongs to the sigma-70 factor family. ECF subfamily.</text>
</comment>
<dbReference type="NCBIfam" id="TIGR02985">
    <property type="entry name" value="Sig70_bacteroi1"/>
    <property type="match status" value="1"/>
</dbReference>
<dbReference type="AlphaFoldDB" id="A0A7W5H0G8"/>
<dbReference type="Pfam" id="PF08281">
    <property type="entry name" value="Sigma70_r4_2"/>
    <property type="match status" value="1"/>
</dbReference>
<comment type="caution">
    <text evidence="9">The sequence shown here is derived from an EMBL/GenBank/DDBJ whole genome shotgun (WGS) entry which is preliminary data.</text>
</comment>
<dbReference type="SUPFAM" id="SSF88659">
    <property type="entry name" value="Sigma3 and sigma4 domains of RNA polymerase sigma factors"/>
    <property type="match status" value="1"/>
</dbReference>
<dbReference type="Proteomes" id="UP000544222">
    <property type="component" value="Unassembled WGS sequence"/>
</dbReference>
<dbReference type="EMBL" id="JACHYB010000001">
    <property type="protein sequence ID" value="MBB3186543.1"/>
    <property type="molecule type" value="Genomic_DNA"/>
</dbReference>
<evidence type="ECO:0000256" key="6">
    <source>
        <dbReference type="RuleBase" id="RU000716"/>
    </source>
</evidence>
<evidence type="ECO:0000313" key="10">
    <source>
        <dbReference type="Proteomes" id="UP000544222"/>
    </source>
</evidence>
<dbReference type="NCBIfam" id="TIGR02937">
    <property type="entry name" value="sigma70-ECF"/>
    <property type="match status" value="1"/>
</dbReference>
<evidence type="ECO:0000259" key="8">
    <source>
        <dbReference type="Pfam" id="PF08281"/>
    </source>
</evidence>
<evidence type="ECO:0000256" key="1">
    <source>
        <dbReference type="ARBA" id="ARBA00010641"/>
    </source>
</evidence>
<evidence type="ECO:0000256" key="3">
    <source>
        <dbReference type="ARBA" id="ARBA00023082"/>
    </source>
</evidence>
<proteinExistence type="inferred from homology"/>
<dbReference type="InterPro" id="IPR036388">
    <property type="entry name" value="WH-like_DNA-bd_sf"/>
</dbReference>
<feature type="domain" description="RNA polymerase sigma-70 region 2" evidence="7">
    <location>
        <begin position="21"/>
        <end position="84"/>
    </location>
</feature>
<feature type="domain" description="RNA polymerase sigma factor 70 region 4 type 2" evidence="8">
    <location>
        <begin position="122"/>
        <end position="170"/>
    </location>
</feature>
<dbReference type="PROSITE" id="PS01063">
    <property type="entry name" value="SIGMA70_ECF"/>
    <property type="match status" value="1"/>
</dbReference>
<name>A0A7W5H0G8_9PORP</name>
<keyword evidence="5 6" id="KW-0804">Transcription</keyword>
<protein>
    <recommendedName>
        <fullName evidence="6">RNA polymerase sigma factor</fullName>
    </recommendedName>
</protein>
<dbReference type="RefSeq" id="WP_183412421.1">
    <property type="nucleotide sequence ID" value="NZ_JACHYB010000001.1"/>
</dbReference>
<dbReference type="Gene3D" id="1.10.1740.10">
    <property type="match status" value="1"/>
</dbReference>
<evidence type="ECO:0000256" key="5">
    <source>
        <dbReference type="ARBA" id="ARBA00023163"/>
    </source>
</evidence>
<dbReference type="InterPro" id="IPR039425">
    <property type="entry name" value="RNA_pol_sigma-70-like"/>
</dbReference>
<gene>
    <name evidence="9" type="ORF">FHX64_000706</name>
</gene>
<keyword evidence="2 6" id="KW-0805">Transcription regulation</keyword>
<organism evidence="9 10">
    <name type="scientific">Microbacter margulisiae</name>
    <dbReference type="NCBI Taxonomy" id="1350067"/>
    <lineage>
        <taxon>Bacteria</taxon>
        <taxon>Pseudomonadati</taxon>
        <taxon>Bacteroidota</taxon>
        <taxon>Bacteroidia</taxon>
        <taxon>Bacteroidales</taxon>
        <taxon>Porphyromonadaceae</taxon>
        <taxon>Microbacter</taxon>
    </lineage>
</organism>
<evidence type="ECO:0000256" key="2">
    <source>
        <dbReference type="ARBA" id="ARBA00023015"/>
    </source>
</evidence>
<evidence type="ECO:0000313" key="9">
    <source>
        <dbReference type="EMBL" id="MBB3186543.1"/>
    </source>
</evidence>
<evidence type="ECO:0000259" key="7">
    <source>
        <dbReference type="Pfam" id="PF04542"/>
    </source>
</evidence>
<accession>A0A7W5H0G8</accession>
<dbReference type="InterPro" id="IPR013325">
    <property type="entry name" value="RNA_pol_sigma_r2"/>
</dbReference>
<keyword evidence="10" id="KW-1185">Reference proteome</keyword>